<evidence type="ECO:0000256" key="3">
    <source>
        <dbReference type="ARBA" id="ARBA00022840"/>
    </source>
</evidence>
<accession>A0A4Q9HQT4</accession>
<dbReference type="GO" id="GO:0055052">
    <property type="term" value="C:ATP-binding cassette (ABC) transporter complex, substrate-binding subunit-containing"/>
    <property type="evidence" value="ECO:0007669"/>
    <property type="project" value="TreeGrafter"/>
</dbReference>
<dbReference type="InterPro" id="IPR003593">
    <property type="entry name" value="AAA+_ATPase"/>
</dbReference>
<reference evidence="5 6" key="1">
    <citation type="submission" date="2019-02" db="EMBL/GenBank/DDBJ databases">
        <title>Draft Genome Sequence of Streptomyces sp. AM-2504, identified by 16S rRNA comparative analysis as a Streptomyces Kasugaensis strain.</title>
        <authorList>
            <person name="Napolioni V."/>
            <person name="Giuliodori A.M."/>
            <person name="Spurio R."/>
            <person name="Fabbretti A."/>
        </authorList>
    </citation>
    <scope>NUCLEOTIDE SEQUENCE [LARGE SCALE GENOMIC DNA]</scope>
    <source>
        <strain evidence="5 6">AM-2504</strain>
    </source>
</reference>
<dbReference type="Gene3D" id="2.40.50.100">
    <property type="match status" value="1"/>
</dbReference>
<dbReference type="InterPro" id="IPR047641">
    <property type="entry name" value="ABC_transpr_MalK/UgpC-like"/>
</dbReference>
<dbReference type="PROSITE" id="PS00211">
    <property type="entry name" value="ABC_TRANSPORTER_1"/>
    <property type="match status" value="1"/>
</dbReference>
<evidence type="ECO:0000256" key="2">
    <source>
        <dbReference type="ARBA" id="ARBA00022741"/>
    </source>
</evidence>
<dbReference type="EMBL" id="SIXH01000237">
    <property type="protein sequence ID" value="TBO57314.1"/>
    <property type="molecule type" value="Genomic_DNA"/>
</dbReference>
<dbReference type="PANTHER" id="PTHR43875">
    <property type="entry name" value="MALTODEXTRIN IMPORT ATP-BINDING PROTEIN MSMX"/>
    <property type="match status" value="1"/>
</dbReference>
<dbReference type="GO" id="GO:0005524">
    <property type="term" value="F:ATP binding"/>
    <property type="evidence" value="ECO:0007669"/>
    <property type="project" value="UniProtKB-KW"/>
</dbReference>
<dbReference type="NCBIfam" id="NF008653">
    <property type="entry name" value="PRK11650.1"/>
    <property type="match status" value="1"/>
</dbReference>
<gene>
    <name evidence="5" type="primary">ugpC</name>
    <name evidence="5" type="ORF">EYS09_23375</name>
</gene>
<keyword evidence="6" id="KW-1185">Reference proteome</keyword>
<evidence type="ECO:0000256" key="1">
    <source>
        <dbReference type="ARBA" id="ARBA00022448"/>
    </source>
</evidence>
<dbReference type="AlphaFoldDB" id="A0A4Q9HQT4"/>
<dbReference type="InterPro" id="IPR003439">
    <property type="entry name" value="ABC_transporter-like_ATP-bd"/>
</dbReference>
<evidence type="ECO:0000313" key="5">
    <source>
        <dbReference type="EMBL" id="TBO57314.1"/>
    </source>
</evidence>
<comment type="caution">
    <text evidence="5">The sequence shown here is derived from an EMBL/GenBank/DDBJ whole genome shotgun (WGS) entry which is preliminary data.</text>
</comment>
<dbReference type="InterPro" id="IPR017871">
    <property type="entry name" value="ABC_transporter-like_CS"/>
</dbReference>
<organism evidence="5 6">
    <name type="scientific">Streptomyces kasugaensis</name>
    <dbReference type="NCBI Taxonomy" id="1946"/>
    <lineage>
        <taxon>Bacteria</taxon>
        <taxon>Bacillati</taxon>
        <taxon>Actinomycetota</taxon>
        <taxon>Actinomycetes</taxon>
        <taxon>Kitasatosporales</taxon>
        <taxon>Streptomycetaceae</taxon>
        <taxon>Streptomyces</taxon>
    </lineage>
</organism>
<dbReference type="InterPro" id="IPR015855">
    <property type="entry name" value="ABC_transpr_MalK-like"/>
</dbReference>
<dbReference type="FunFam" id="3.40.50.300:FF:000042">
    <property type="entry name" value="Maltose/maltodextrin ABC transporter, ATP-binding protein"/>
    <property type="match status" value="1"/>
</dbReference>
<evidence type="ECO:0000313" key="6">
    <source>
        <dbReference type="Proteomes" id="UP000292452"/>
    </source>
</evidence>
<dbReference type="SUPFAM" id="SSF52540">
    <property type="entry name" value="P-loop containing nucleoside triphosphate hydrolases"/>
    <property type="match status" value="1"/>
</dbReference>
<name>A0A4Q9HQT4_STRKA</name>
<dbReference type="InterPro" id="IPR040582">
    <property type="entry name" value="OB_MalK-like"/>
</dbReference>
<dbReference type="GO" id="GO:0016887">
    <property type="term" value="F:ATP hydrolysis activity"/>
    <property type="evidence" value="ECO:0007669"/>
    <property type="project" value="InterPro"/>
</dbReference>
<sequence length="378" mass="40646">MATVTYEQATRIYPGSEKPAVDKLDIAIEDGEFLVLVGPSGCGKSTSLRMLAGLEDVDSGVIRIGDRDVTHLPPKDRDIAMVFQNYALYPHMTVADNMGFALKIAGVSKTEIRQKVEDAAKMLDLTEYLGRKPKALSGGQRQRVAMGRAIVREPQVFLMDEPLSNLDAKLRVQTRTQIASLQRRLGITMVYVTHDQVEALTMGDRVAVLKDGLLQQVDSPRNMYDRPNNLFVAGFIGSPAMNLVEVPITDGGVKFGNSVIPVNREALTTAANNGDTTVTVGVRPEHFEIVERNGAAAQSLAKGSKDAPAGLAVTVNVVEELGADGFVYGTAEVGGAVKDLVVRVNGREVPAKGATLHVVPRPGETHVFSTKTGERLSD</sequence>
<dbReference type="Gene3D" id="3.40.50.300">
    <property type="entry name" value="P-loop containing nucleotide triphosphate hydrolases"/>
    <property type="match status" value="1"/>
</dbReference>
<keyword evidence="2" id="KW-0547">Nucleotide-binding</keyword>
<proteinExistence type="predicted"/>
<dbReference type="Pfam" id="PF17912">
    <property type="entry name" value="OB_MalK"/>
    <property type="match status" value="1"/>
</dbReference>
<dbReference type="Proteomes" id="UP000292452">
    <property type="component" value="Unassembled WGS sequence"/>
</dbReference>
<dbReference type="GO" id="GO:0140359">
    <property type="term" value="F:ABC-type transporter activity"/>
    <property type="evidence" value="ECO:0007669"/>
    <property type="project" value="InterPro"/>
</dbReference>
<keyword evidence="3 5" id="KW-0067">ATP-binding</keyword>
<dbReference type="InterPro" id="IPR027417">
    <property type="entry name" value="P-loop_NTPase"/>
</dbReference>
<dbReference type="CDD" id="cd03301">
    <property type="entry name" value="ABC_MalK_N"/>
    <property type="match status" value="1"/>
</dbReference>
<evidence type="ECO:0000259" key="4">
    <source>
        <dbReference type="PROSITE" id="PS50893"/>
    </source>
</evidence>
<dbReference type="RefSeq" id="WP_131124726.1">
    <property type="nucleotide sequence ID" value="NZ_SIXH01000237.1"/>
</dbReference>
<dbReference type="PANTHER" id="PTHR43875:SF1">
    <property type="entry name" value="OSMOPROTECTIVE COMPOUNDS UPTAKE ATP-BINDING PROTEIN GGTA"/>
    <property type="match status" value="1"/>
</dbReference>
<dbReference type="Pfam" id="PF00005">
    <property type="entry name" value="ABC_tran"/>
    <property type="match status" value="1"/>
</dbReference>
<dbReference type="GO" id="GO:0008643">
    <property type="term" value="P:carbohydrate transport"/>
    <property type="evidence" value="ECO:0007669"/>
    <property type="project" value="InterPro"/>
</dbReference>
<dbReference type="InterPro" id="IPR008995">
    <property type="entry name" value="Mo/tungstate-bd_C_term_dom"/>
</dbReference>
<dbReference type="SUPFAM" id="SSF50331">
    <property type="entry name" value="MOP-like"/>
    <property type="match status" value="1"/>
</dbReference>
<protein>
    <submittedName>
        <fullName evidence="5">sn-glycerol-3-phosphate ABC transporter ATP-binding protein UgpC</fullName>
    </submittedName>
</protein>
<dbReference type="SMART" id="SM00382">
    <property type="entry name" value="AAA"/>
    <property type="match status" value="1"/>
</dbReference>
<keyword evidence="1" id="KW-0813">Transport</keyword>
<dbReference type="PROSITE" id="PS50893">
    <property type="entry name" value="ABC_TRANSPORTER_2"/>
    <property type="match status" value="1"/>
</dbReference>
<feature type="domain" description="ABC transporter" evidence="4">
    <location>
        <begin position="4"/>
        <end position="236"/>
    </location>
</feature>